<protein>
    <submittedName>
        <fullName evidence="1">Uncharacterized protein</fullName>
    </submittedName>
</protein>
<organism evidence="1 2">
    <name type="scientific">Sistotremastrum suecicum HHB10207 ss-3</name>
    <dbReference type="NCBI Taxonomy" id="1314776"/>
    <lineage>
        <taxon>Eukaryota</taxon>
        <taxon>Fungi</taxon>
        <taxon>Dikarya</taxon>
        <taxon>Basidiomycota</taxon>
        <taxon>Agaricomycotina</taxon>
        <taxon>Agaricomycetes</taxon>
        <taxon>Sistotremastrales</taxon>
        <taxon>Sistotremastraceae</taxon>
        <taxon>Sistotremastrum</taxon>
    </lineage>
</organism>
<sequence length="117" mass="13260">MKDLILKSRKQSSDQFAKEFAFSIKDYDFKPGRLVLVRNSGAETDLGRKWKPRYLGPYVVIARHSGGSYTLAELDGTISKLRFAAKRIIPYFLRTSAIFPEPNSQISDASLEQELDS</sequence>
<proteinExistence type="predicted"/>
<name>A0A165WXN2_9AGAM</name>
<evidence type="ECO:0000313" key="1">
    <source>
        <dbReference type="EMBL" id="KZT31625.1"/>
    </source>
</evidence>
<reference evidence="1 2" key="1">
    <citation type="journal article" date="2016" name="Mol. Biol. Evol.">
        <title>Comparative Genomics of Early-Diverging Mushroom-Forming Fungi Provides Insights into the Origins of Lignocellulose Decay Capabilities.</title>
        <authorList>
            <person name="Nagy L.G."/>
            <person name="Riley R."/>
            <person name="Tritt A."/>
            <person name="Adam C."/>
            <person name="Daum C."/>
            <person name="Floudas D."/>
            <person name="Sun H."/>
            <person name="Yadav J.S."/>
            <person name="Pangilinan J."/>
            <person name="Larsson K.H."/>
            <person name="Matsuura K."/>
            <person name="Barry K."/>
            <person name="Labutti K."/>
            <person name="Kuo R."/>
            <person name="Ohm R.A."/>
            <person name="Bhattacharya S.S."/>
            <person name="Shirouzu T."/>
            <person name="Yoshinaga Y."/>
            <person name="Martin F.M."/>
            <person name="Grigoriev I.V."/>
            <person name="Hibbett D.S."/>
        </authorList>
    </citation>
    <scope>NUCLEOTIDE SEQUENCE [LARGE SCALE GENOMIC DNA]</scope>
    <source>
        <strain evidence="1 2">HHB10207 ss-3</strain>
    </source>
</reference>
<dbReference type="STRING" id="1314776.A0A165WXN2"/>
<dbReference type="OrthoDB" id="8023605at2759"/>
<dbReference type="Proteomes" id="UP000076798">
    <property type="component" value="Unassembled WGS sequence"/>
</dbReference>
<dbReference type="EMBL" id="KV428510">
    <property type="protein sequence ID" value="KZT31625.1"/>
    <property type="molecule type" value="Genomic_DNA"/>
</dbReference>
<dbReference type="AlphaFoldDB" id="A0A165WXN2"/>
<accession>A0A165WXN2</accession>
<evidence type="ECO:0000313" key="2">
    <source>
        <dbReference type="Proteomes" id="UP000076798"/>
    </source>
</evidence>
<gene>
    <name evidence="1" type="ORF">SISSUDRAFT_994863</name>
</gene>
<keyword evidence="2" id="KW-1185">Reference proteome</keyword>